<dbReference type="KEGG" id="vg:40073040"/>
<proteinExistence type="predicted"/>
<protein>
    <submittedName>
        <fullName evidence="1">Uncharacterized protein</fullName>
    </submittedName>
</protein>
<dbReference type="OrthoDB" id="34127at10239"/>
<dbReference type="GeneID" id="40073040"/>
<reference evidence="1" key="1">
    <citation type="submission" date="2017-01" db="EMBL/GenBank/DDBJ databases">
        <title>Complete Genome Sequence of two Novel Multi-drug resistant Klebsiella pneumoniae Phage vB_Kpn_IME260.</title>
        <authorList>
            <person name="Xing S."/>
            <person name="Pan X."/>
            <person name="Sun Q."/>
            <person name="Pei G."/>
            <person name="Mi Z."/>
            <person name="An X."/>
            <person name="Tong Y."/>
        </authorList>
    </citation>
    <scope>NUCLEOTIDE SEQUENCE [LARGE SCALE GENOMIC DNA]</scope>
</reference>
<accession>A0A1L6Z4Z8</accession>
<evidence type="ECO:0000313" key="1">
    <source>
        <dbReference type="EMBL" id="APT41076.1"/>
    </source>
</evidence>
<dbReference type="EMBL" id="KX845404">
    <property type="protein sequence ID" value="APT41076.1"/>
    <property type="molecule type" value="Genomic_DNA"/>
</dbReference>
<dbReference type="Proteomes" id="UP000225617">
    <property type="component" value="Segment"/>
</dbReference>
<keyword evidence="2" id="KW-1185">Reference proteome</keyword>
<organism evidence="1 2">
    <name type="scientific">Klebsiella phage vB_Kpn_IME260</name>
    <dbReference type="NCBI Taxonomy" id="1912318"/>
    <lineage>
        <taxon>Viruses</taxon>
        <taxon>Duplodnaviria</taxon>
        <taxon>Heunggongvirae</taxon>
        <taxon>Uroviricota</taxon>
        <taxon>Caudoviricetes</taxon>
        <taxon>Demerecviridae</taxon>
        <taxon>Sugarlandvirus</taxon>
        <taxon>Sugarlandvirus IME260</taxon>
    </lineage>
</organism>
<sequence>MKLFKDLEEGEVFVVAGGFELQKCVAMLDNGNSVFTDDANISVLVAPDTETWEPEEFWEIHKDRPMDDLLDDILFTA</sequence>
<dbReference type="RefSeq" id="YP_009597409.1">
    <property type="nucleotide sequence ID" value="NC_041899.1"/>
</dbReference>
<name>A0A1L6Z4Z8_9CAUD</name>
<evidence type="ECO:0000313" key="2">
    <source>
        <dbReference type="Proteomes" id="UP000225617"/>
    </source>
</evidence>